<evidence type="ECO:0000256" key="1">
    <source>
        <dbReference type="ARBA" id="ARBA00023125"/>
    </source>
</evidence>
<keyword evidence="1" id="KW-0238">DNA-binding</keyword>
<feature type="domain" description="HTH CENPB-type" evidence="2">
    <location>
        <begin position="70"/>
        <end position="145"/>
    </location>
</feature>
<keyword evidence="4" id="KW-1185">Reference proteome</keyword>
<gene>
    <name evidence="3" type="ORF">PENSUB_4248</name>
</gene>
<dbReference type="PROSITE" id="PS51253">
    <property type="entry name" value="HTH_CENPB"/>
    <property type="match status" value="1"/>
</dbReference>
<dbReference type="Proteomes" id="UP000186955">
    <property type="component" value="Unassembled WGS sequence"/>
</dbReference>
<protein>
    <submittedName>
        <fullName evidence="3">CENP-B protein 2-like protein</fullName>
    </submittedName>
</protein>
<accession>A0A1Q5UCZ8</accession>
<dbReference type="InterPro" id="IPR006600">
    <property type="entry name" value="HTH_CenpB_DNA-bd_dom"/>
</dbReference>
<dbReference type="Pfam" id="PF18107">
    <property type="entry name" value="HTH_ABP1_N"/>
    <property type="match status" value="1"/>
</dbReference>
<dbReference type="InterPro" id="IPR041188">
    <property type="entry name" value="HTH_ABP1_N"/>
</dbReference>
<dbReference type="EMBL" id="MNBE01000358">
    <property type="protein sequence ID" value="OKP10331.1"/>
    <property type="molecule type" value="Genomic_DNA"/>
</dbReference>
<proteinExistence type="predicted"/>
<dbReference type="SUPFAM" id="SSF46689">
    <property type="entry name" value="Homeodomain-like"/>
    <property type="match status" value="2"/>
</dbReference>
<reference evidence="3 4" key="1">
    <citation type="submission" date="2016-10" db="EMBL/GenBank/DDBJ databases">
        <title>Genome sequence of the ascomycete fungus Penicillium subrubescens.</title>
        <authorList>
            <person name="De Vries R.P."/>
            <person name="Peng M."/>
            <person name="Dilokpimol A."/>
            <person name="Hilden K."/>
            <person name="Makela M.R."/>
            <person name="Grigoriev I."/>
            <person name="Riley R."/>
            <person name="Granchi Z."/>
        </authorList>
    </citation>
    <scope>NUCLEOTIDE SEQUENCE [LARGE SCALE GENOMIC DNA]</scope>
    <source>
        <strain evidence="3 4">CBS 132785</strain>
    </source>
</reference>
<dbReference type="PANTHER" id="PTHR19303">
    <property type="entry name" value="TRANSPOSON"/>
    <property type="match status" value="1"/>
</dbReference>
<evidence type="ECO:0000259" key="2">
    <source>
        <dbReference type="PROSITE" id="PS51253"/>
    </source>
</evidence>
<dbReference type="PANTHER" id="PTHR19303:SF73">
    <property type="entry name" value="PROTEIN PDC2"/>
    <property type="match status" value="1"/>
</dbReference>
<organism evidence="3 4">
    <name type="scientific">Penicillium subrubescens</name>
    <dbReference type="NCBI Taxonomy" id="1316194"/>
    <lineage>
        <taxon>Eukaryota</taxon>
        <taxon>Fungi</taxon>
        <taxon>Dikarya</taxon>
        <taxon>Ascomycota</taxon>
        <taxon>Pezizomycotina</taxon>
        <taxon>Eurotiomycetes</taxon>
        <taxon>Eurotiomycetidae</taxon>
        <taxon>Eurotiales</taxon>
        <taxon>Aspergillaceae</taxon>
        <taxon>Penicillium</taxon>
    </lineage>
</organism>
<comment type="caution">
    <text evidence="3">The sequence shown here is derived from an EMBL/GenBank/DDBJ whole genome shotgun (WGS) entry which is preliminary data.</text>
</comment>
<dbReference type="AlphaFoldDB" id="A0A1Q5UCZ8"/>
<dbReference type="InterPro" id="IPR050863">
    <property type="entry name" value="CenT-Element_Derived"/>
</dbReference>
<dbReference type="InterPro" id="IPR009057">
    <property type="entry name" value="Homeodomain-like_sf"/>
</dbReference>
<name>A0A1Q5UCZ8_9EURO</name>
<evidence type="ECO:0000313" key="3">
    <source>
        <dbReference type="EMBL" id="OKP10331.1"/>
    </source>
</evidence>
<dbReference type="GO" id="GO:0003677">
    <property type="term" value="F:DNA binding"/>
    <property type="evidence" value="ECO:0007669"/>
    <property type="project" value="UniProtKB-KW"/>
</dbReference>
<dbReference type="Pfam" id="PF03221">
    <property type="entry name" value="HTH_Tnp_Tc5"/>
    <property type="match status" value="1"/>
</dbReference>
<sequence length="470" mass="54038">MPYEKRANKGISDAHKKALRIFASETRPKPSQRVCAEWFLSKFGRPIDRTTVSRVLSSQYDYLDTGEAGIKTRKSTAQWPILDQALFEWQRRHINAGFPISGPLIRMKAVEYWKKIPVYAELPGPLFSDGWLTRFKKRHSIRYHTFHGEAASVPASIHDEMKPIKAICDQYQPDDIYNMDETGLFWRRMPNGGLSTDGHAGQKRDKTRITIAVATNATGSDRMPLWLIGTAKTPRALRGVNLRSIGCIWRWNNKAWMRHGIMGEWLRSFYRHIGKQRRVLLLLDNFSAHLLAINKAPPPSNIKVVFFPANATSVYQPLDQGIIQNLKHHYRKKWMLWKIGPLYKQVTTKLTYEGQEAMPLDEFLDPSDENIDVSDPDLSDIIADLSEDGLTSASDDQDEDYIFGPPPELLSDAKAISHMHEVMEWVQHKEGAMEENIRYMESLIGDFTRLQVDGRKQKTLDEMGFLLKRK</sequence>
<dbReference type="GO" id="GO:0005634">
    <property type="term" value="C:nucleus"/>
    <property type="evidence" value="ECO:0007669"/>
    <property type="project" value="TreeGrafter"/>
</dbReference>
<dbReference type="Gene3D" id="1.10.10.60">
    <property type="entry name" value="Homeodomain-like"/>
    <property type="match status" value="2"/>
</dbReference>
<evidence type="ECO:0000313" key="4">
    <source>
        <dbReference type="Proteomes" id="UP000186955"/>
    </source>
</evidence>
<dbReference type="InterPro" id="IPR004875">
    <property type="entry name" value="DDE_SF_endonuclease_dom"/>
</dbReference>
<dbReference type="STRING" id="1316194.A0A1Q5UCZ8"/>
<dbReference type="Pfam" id="PF03184">
    <property type="entry name" value="DDE_1"/>
    <property type="match status" value="1"/>
</dbReference>
<dbReference type="SMART" id="SM00674">
    <property type="entry name" value="CENPB"/>
    <property type="match status" value="1"/>
</dbReference>